<dbReference type="InterPro" id="IPR026444">
    <property type="entry name" value="Secre_tail"/>
</dbReference>
<protein>
    <submittedName>
        <fullName evidence="2">T9SS C-terminal target domain-containing protein</fullName>
    </submittedName>
</protein>
<reference evidence="2 3" key="1">
    <citation type="submission" date="2018-08" db="EMBL/GenBank/DDBJ databases">
        <title>A genome reference for cultivated species of the human gut microbiota.</title>
        <authorList>
            <person name="Zou Y."/>
            <person name="Xue W."/>
            <person name="Luo G."/>
        </authorList>
    </citation>
    <scope>NUCLEOTIDE SEQUENCE [LARGE SCALE GENOMIC DNA]</scope>
    <source>
        <strain evidence="2 3">AM40-30BH</strain>
    </source>
</reference>
<feature type="signal peptide" evidence="1">
    <location>
        <begin position="1"/>
        <end position="18"/>
    </location>
</feature>
<keyword evidence="1" id="KW-0732">Signal</keyword>
<dbReference type="RefSeq" id="WP_002560701.1">
    <property type="nucleotide sequence ID" value="NZ_CABJFV010000008.1"/>
</dbReference>
<comment type="caution">
    <text evidence="2">The sequence shown here is derived from an EMBL/GenBank/DDBJ whole genome shotgun (WGS) entry which is preliminary data.</text>
</comment>
<proteinExistence type="predicted"/>
<dbReference type="GeneID" id="69502579"/>
<feature type="chain" id="PRO_5019117844" evidence="1">
    <location>
        <begin position="19"/>
        <end position="289"/>
    </location>
</feature>
<evidence type="ECO:0000313" key="2">
    <source>
        <dbReference type="EMBL" id="RHB34742.1"/>
    </source>
</evidence>
<dbReference type="NCBIfam" id="TIGR04183">
    <property type="entry name" value="Por_Secre_tail"/>
    <property type="match status" value="1"/>
</dbReference>
<evidence type="ECO:0000256" key="1">
    <source>
        <dbReference type="SAM" id="SignalP"/>
    </source>
</evidence>
<dbReference type="AlphaFoldDB" id="A0A413VMI0"/>
<accession>A0A413VMI0</accession>
<dbReference type="EMBL" id="QSGO01000008">
    <property type="protein sequence ID" value="RHB34742.1"/>
    <property type="molecule type" value="Genomic_DNA"/>
</dbReference>
<gene>
    <name evidence="2" type="ORF">DW888_12350</name>
</gene>
<evidence type="ECO:0000313" key="3">
    <source>
        <dbReference type="Proteomes" id="UP000284379"/>
    </source>
</evidence>
<dbReference type="Proteomes" id="UP000284379">
    <property type="component" value="Unassembled WGS sequence"/>
</dbReference>
<sequence>MKFKIILILICFSVKLNAQWHLLGDYNPIPGIPYEYTAGLITGGVSKASEDVYTWEVINGKIRDQDGNYTLSTINRDYMGLYNSPISVVWDCIGINEEAKLILKHDVWVGDVSWSIGVQPCNVAIANKEYEYNDNESGTYLTIINVQVKNNVTVNFNGYRSVRILPGFIAEQGSVVRIYNELPSAPSLFTRSSVTGINDEVKDNPELCQNIPNPASFMTSISFVIPEIRKSAYLQFYNMMGVLVLKIPITSIGQNSIDVNTTELINGVYMYSLIVDDCLIDTKRMVVAN</sequence>
<organism evidence="2 3">
    <name type="scientific">Bacteroides nordii</name>
    <dbReference type="NCBI Taxonomy" id="291645"/>
    <lineage>
        <taxon>Bacteria</taxon>
        <taxon>Pseudomonadati</taxon>
        <taxon>Bacteroidota</taxon>
        <taxon>Bacteroidia</taxon>
        <taxon>Bacteroidales</taxon>
        <taxon>Bacteroidaceae</taxon>
        <taxon>Bacteroides</taxon>
    </lineage>
</organism>
<name>A0A413VMI0_9BACE</name>